<dbReference type="InterPro" id="IPR027417">
    <property type="entry name" value="P-loop_NTPase"/>
</dbReference>
<dbReference type="InterPro" id="IPR000850">
    <property type="entry name" value="Adenylat/UMP-CMP_kin"/>
</dbReference>
<dbReference type="Gene3D" id="3.40.50.300">
    <property type="entry name" value="P-loop containing nucleotide triphosphate hydrolases"/>
    <property type="match status" value="1"/>
</dbReference>
<dbReference type="Proteomes" id="UP000178495">
    <property type="component" value="Unassembled WGS sequence"/>
</dbReference>
<keyword evidence="2" id="KW-0545">Nucleotide biosynthesis</keyword>
<evidence type="ECO:0000256" key="3">
    <source>
        <dbReference type="ARBA" id="ARBA00022741"/>
    </source>
</evidence>
<evidence type="ECO:0000313" key="5">
    <source>
        <dbReference type="EMBL" id="OGZ01432.1"/>
    </source>
</evidence>
<dbReference type="Pfam" id="PF00406">
    <property type="entry name" value="ADK"/>
    <property type="match status" value="1"/>
</dbReference>
<gene>
    <name evidence="5" type="ORF">A3A43_02825</name>
</gene>
<keyword evidence="1" id="KW-0808">Transferase</keyword>
<dbReference type="EMBL" id="MHLC01000011">
    <property type="protein sequence ID" value="OGZ01432.1"/>
    <property type="molecule type" value="Genomic_DNA"/>
</dbReference>
<sequence length="360" mass="41170">MDGGFNFPIFRTKREDVKKRFNLNDPAERQEYFEFKAGREIAKLKEYFSRGGTFVAYLLGKKNSGKGTYAKLFMEVVGAEHVGHMSIGDIIRDVEEGLSTRAGKEAFLEFVRKNYRGFHSTEETLDFFKKRSTAVLLPSELVVMLIKYEISKRPRQAIFVDGFPRAMDQVTYSLYLRELIGYRDDPDFFVFISLPNAVIDERIKYRVICPICKTPRSMRLLPTNNVGFDEAQKAFYLMCDGPSCKSARMVSKEGDELGVKPLEERLATDGKIMAQLLKLHGVPKVYLRNAVPVSRAKEYADDYEITPAYEYEYDASEKRVKVTERPWMVKDDEGELSYSLLPPAVCLALIKQTVAVLGLE</sequence>
<dbReference type="GO" id="GO:0019205">
    <property type="term" value="F:nucleobase-containing compound kinase activity"/>
    <property type="evidence" value="ECO:0007669"/>
    <property type="project" value="InterPro"/>
</dbReference>
<accession>A0A1G2CJP3</accession>
<evidence type="ECO:0000256" key="4">
    <source>
        <dbReference type="ARBA" id="ARBA00022777"/>
    </source>
</evidence>
<dbReference type="PANTHER" id="PTHR23359">
    <property type="entry name" value="NUCLEOTIDE KINASE"/>
    <property type="match status" value="1"/>
</dbReference>
<keyword evidence="4" id="KW-0418">Kinase</keyword>
<evidence type="ECO:0000256" key="1">
    <source>
        <dbReference type="ARBA" id="ARBA00022679"/>
    </source>
</evidence>
<dbReference type="AlphaFoldDB" id="A0A1G2CJP3"/>
<evidence type="ECO:0008006" key="7">
    <source>
        <dbReference type="Google" id="ProtNLM"/>
    </source>
</evidence>
<dbReference type="STRING" id="1798652.A3A43_02825"/>
<dbReference type="SUPFAM" id="SSF52540">
    <property type="entry name" value="P-loop containing nucleoside triphosphate hydrolases"/>
    <property type="match status" value="1"/>
</dbReference>
<comment type="caution">
    <text evidence="5">The sequence shown here is derived from an EMBL/GenBank/DDBJ whole genome shotgun (WGS) entry which is preliminary data.</text>
</comment>
<organism evidence="5 6">
    <name type="scientific">Candidatus Liptonbacteria bacterium RIFCSPLOWO2_01_FULL_56_20</name>
    <dbReference type="NCBI Taxonomy" id="1798652"/>
    <lineage>
        <taxon>Bacteria</taxon>
        <taxon>Candidatus Liptoniibacteriota</taxon>
    </lineage>
</organism>
<proteinExistence type="predicted"/>
<dbReference type="InterPro" id="IPR033690">
    <property type="entry name" value="Adenylat_kinase_CS"/>
</dbReference>
<name>A0A1G2CJP3_9BACT</name>
<protein>
    <recommendedName>
        <fullName evidence="7">Adenylate kinase</fullName>
    </recommendedName>
</protein>
<reference evidence="5 6" key="1">
    <citation type="journal article" date="2016" name="Nat. Commun.">
        <title>Thousands of microbial genomes shed light on interconnected biogeochemical processes in an aquifer system.</title>
        <authorList>
            <person name="Anantharaman K."/>
            <person name="Brown C.T."/>
            <person name="Hug L.A."/>
            <person name="Sharon I."/>
            <person name="Castelle C.J."/>
            <person name="Probst A.J."/>
            <person name="Thomas B.C."/>
            <person name="Singh A."/>
            <person name="Wilkins M.J."/>
            <person name="Karaoz U."/>
            <person name="Brodie E.L."/>
            <person name="Williams K.H."/>
            <person name="Hubbard S.S."/>
            <person name="Banfield J.F."/>
        </authorList>
    </citation>
    <scope>NUCLEOTIDE SEQUENCE [LARGE SCALE GENOMIC DNA]</scope>
</reference>
<evidence type="ECO:0000313" key="6">
    <source>
        <dbReference type="Proteomes" id="UP000178495"/>
    </source>
</evidence>
<keyword evidence="3" id="KW-0547">Nucleotide-binding</keyword>
<dbReference type="GO" id="GO:0005524">
    <property type="term" value="F:ATP binding"/>
    <property type="evidence" value="ECO:0007669"/>
    <property type="project" value="InterPro"/>
</dbReference>
<evidence type="ECO:0000256" key="2">
    <source>
        <dbReference type="ARBA" id="ARBA00022727"/>
    </source>
</evidence>
<dbReference type="GO" id="GO:0009165">
    <property type="term" value="P:nucleotide biosynthetic process"/>
    <property type="evidence" value="ECO:0007669"/>
    <property type="project" value="UniProtKB-KW"/>
</dbReference>
<dbReference type="PROSITE" id="PS00113">
    <property type="entry name" value="ADENYLATE_KINASE"/>
    <property type="match status" value="1"/>
</dbReference>